<keyword evidence="3" id="KW-1185">Reference proteome</keyword>
<gene>
    <name evidence="2" type="ORF">LZC95_29445</name>
</gene>
<name>A0ABZ2JVT2_9BACT</name>
<feature type="chain" id="PRO_5045899346" evidence="1">
    <location>
        <begin position="23"/>
        <end position="291"/>
    </location>
</feature>
<dbReference type="Proteomes" id="UP001379533">
    <property type="component" value="Chromosome"/>
</dbReference>
<protein>
    <submittedName>
        <fullName evidence="2">Uncharacterized protein</fullName>
    </submittedName>
</protein>
<sequence length="291" mass="31582">MLRLGSLIVAVLLAACQPAASKAPKSPFVGVWKVDPAKSQQRTEPLRYEDLGGGRMRFSAAGASSYEFAVDGQEHRSGEKRTVAWTLLAPGQWQATKRFDGKIVETARWTMSPDGQSLNVVANGTLPNGMSYRHDAHFVREGQGDGLTGSWRNTDMNTNDMPDGYVLEEDASGVVRWAIPTDNQTITGRFDGSDMPVMGATAPPGTTLSVRRVSDRKLAYEMKTNGKIGQLGTVTISEDGHTFTEESWPPGKEDQKSIMVLVRHECPPGGVSTTDKNDPNWICAARSKASP</sequence>
<dbReference type="EMBL" id="CP089982">
    <property type="protein sequence ID" value="WXA90569.1"/>
    <property type="molecule type" value="Genomic_DNA"/>
</dbReference>
<feature type="signal peptide" evidence="1">
    <location>
        <begin position="1"/>
        <end position="22"/>
    </location>
</feature>
<organism evidence="2 3">
    <name type="scientific">Pendulispora brunnea</name>
    <dbReference type="NCBI Taxonomy" id="2905690"/>
    <lineage>
        <taxon>Bacteria</taxon>
        <taxon>Pseudomonadati</taxon>
        <taxon>Myxococcota</taxon>
        <taxon>Myxococcia</taxon>
        <taxon>Myxococcales</taxon>
        <taxon>Sorangiineae</taxon>
        <taxon>Pendulisporaceae</taxon>
        <taxon>Pendulispora</taxon>
    </lineage>
</organism>
<dbReference type="RefSeq" id="WP_394841183.1">
    <property type="nucleotide sequence ID" value="NZ_CP089982.1"/>
</dbReference>
<accession>A0ABZ2JVT2</accession>
<evidence type="ECO:0000313" key="2">
    <source>
        <dbReference type="EMBL" id="WXA90569.1"/>
    </source>
</evidence>
<proteinExistence type="predicted"/>
<keyword evidence="1" id="KW-0732">Signal</keyword>
<dbReference type="PROSITE" id="PS51257">
    <property type="entry name" value="PROKAR_LIPOPROTEIN"/>
    <property type="match status" value="1"/>
</dbReference>
<evidence type="ECO:0000256" key="1">
    <source>
        <dbReference type="SAM" id="SignalP"/>
    </source>
</evidence>
<evidence type="ECO:0000313" key="3">
    <source>
        <dbReference type="Proteomes" id="UP001379533"/>
    </source>
</evidence>
<reference evidence="2 3" key="1">
    <citation type="submission" date="2021-12" db="EMBL/GenBank/DDBJ databases">
        <title>Discovery of the Pendulisporaceae a myxobacterial family with distinct sporulation behavior and unique specialized metabolism.</title>
        <authorList>
            <person name="Garcia R."/>
            <person name="Popoff A."/>
            <person name="Bader C.D."/>
            <person name="Loehr J."/>
            <person name="Walesch S."/>
            <person name="Walt C."/>
            <person name="Boldt J."/>
            <person name="Bunk B."/>
            <person name="Haeckl F.J.F.P.J."/>
            <person name="Gunesch A.P."/>
            <person name="Birkelbach J."/>
            <person name="Nuebel U."/>
            <person name="Pietschmann T."/>
            <person name="Bach T."/>
            <person name="Mueller R."/>
        </authorList>
    </citation>
    <scope>NUCLEOTIDE SEQUENCE [LARGE SCALE GENOMIC DNA]</scope>
    <source>
        <strain evidence="2 3">MSr12523</strain>
    </source>
</reference>